<feature type="signal peptide" evidence="2">
    <location>
        <begin position="1"/>
        <end position="26"/>
    </location>
</feature>
<comment type="caution">
    <text evidence="3">The sequence shown here is derived from an EMBL/GenBank/DDBJ whole genome shotgun (WGS) entry which is preliminary data.</text>
</comment>
<evidence type="ECO:0000313" key="3">
    <source>
        <dbReference type="EMBL" id="ECC3916812.1"/>
    </source>
</evidence>
<keyword evidence="1" id="KW-1133">Transmembrane helix</keyword>
<keyword evidence="1" id="KW-0812">Transmembrane</keyword>
<evidence type="ECO:0000256" key="2">
    <source>
        <dbReference type="SAM" id="SignalP"/>
    </source>
</evidence>
<name>A0A5Y1YDL6_SALDZ</name>
<feature type="transmembrane region" description="Helical" evidence="1">
    <location>
        <begin position="85"/>
        <end position="103"/>
    </location>
</feature>
<keyword evidence="1" id="KW-0472">Membrane</keyword>
<keyword evidence="2" id="KW-0732">Signal</keyword>
<gene>
    <name evidence="3" type="ORF">CTQ69_23145</name>
</gene>
<dbReference type="EMBL" id="AAIBIC010000038">
    <property type="protein sequence ID" value="ECC3916812.1"/>
    <property type="molecule type" value="Genomic_DNA"/>
</dbReference>
<organism evidence="3">
    <name type="scientific">Salmonella diarizonae</name>
    <dbReference type="NCBI Taxonomy" id="59204"/>
    <lineage>
        <taxon>Bacteria</taxon>
        <taxon>Pseudomonadati</taxon>
        <taxon>Pseudomonadota</taxon>
        <taxon>Gammaproteobacteria</taxon>
        <taxon>Enterobacterales</taxon>
        <taxon>Enterobacteriaceae</taxon>
        <taxon>Salmonella</taxon>
    </lineage>
</organism>
<proteinExistence type="predicted"/>
<reference evidence="3" key="1">
    <citation type="submission" date="2018-08" db="EMBL/GenBank/DDBJ databases">
        <authorList>
            <person name="Ashton P.M."/>
            <person name="Dallman T."/>
            <person name="Nair S."/>
            <person name="De Pinna E."/>
            <person name="Peters T."/>
            <person name="Grant K."/>
        </authorList>
    </citation>
    <scope>NUCLEOTIDE SEQUENCE [LARGE SCALE GENOMIC DNA]</scope>
    <source>
        <strain evidence="3">294779</strain>
    </source>
</reference>
<dbReference type="AlphaFoldDB" id="A0A5Y1YDL6"/>
<dbReference type="Proteomes" id="UP000839735">
    <property type="component" value="Unassembled WGS sequence"/>
</dbReference>
<feature type="chain" id="PRO_5025039398" description="Secreted protein" evidence="2">
    <location>
        <begin position="27"/>
        <end position="104"/>
    </location>
</feature>
<evidence type="ECO:0000256" key="1">
    <source>
        <dbReference type="SAM" id="Phobius"/>
    </source>
</evidence>
<accession>A0A5Y1YDL6</accession>
<dbReference type="InterPro" id="IPR048189">
    <property type="entry name" value="DinQ-like"/>
</dbReference>
<dbReference type="NCBIfam" id="NF041472">
    <property type="entry name" value="toxin_DinQ"/>
    <property type="match status" value="1"/>
</dbReference>
<protein>
    <recommendedName>
        <fullName evidence="4">Secreted protein</fullName>
    </recommendedName>
</protein>
<sequence length="104" mass="11630">MSHKCKFTVYCASLLFGVSLSANRMAVNELKSWPGDRWCCSGAQAGGDTSSVDIENHTDRQWKSKLWCSPSILMEKRMGALIDKAIMVLRVLIALLELIRVLID</sequence>
<evidence type="ECO:0008006" key="4">
    <source>
        <dbReference type="Google" id="ProtNLM"/>
    </source>
</evidence>